<feature type="non-terminal residue" evidence="1">
    <location>
        <position position="1"/>
    </location>
</feature>
<gene>
    <name evidence="1" type="ORF">FKW44_015888</name>
</gene>
<reference evidence="2" key="1">
    <citation type="submission" date="2021-01" db="EMBL/GenBank/DDBJ databases">
        <title>Caligus Genome Assembly.</title>
        <authorList>
            <person name="Gallardo-Escarate C."/>
        </authorList>
    </citation>
    <scope>NUCLEOTIDE SEQUENCE [LARGE SCALE GENOMIC DNA]</scope>
</reference>
<evidence type="ECO:0008006" key="3">
    <source>
        <dbReference type="Google" id="ProtNLM"/>
    </source>
</evidence>
<sequence length="93" mass="10590">MDLIWFPTGYRLTAADYIEILRTKFIPSVQENFPDGNAMLQQDGAPAHTSKVCKLRYPNIAALKATVNQEWTGMDEDFVVKVCQAFRKHLMAI</sequence>
<dbReference type="EMBL" id="CP045899">
    <property type="protein sequence ID" value="QQP41491.1"/>
    <property type="molecule type" value="Genomic_DNA"/>
</dbReference>
<keyword evidence="2" id="KW-1185">Reference proteome</keyword>
<dbReference type="AlphaFoldDB" id="A0A7T8H1M2"/>
<name>A0A7T8H1M2_CALRO</name>
<dbReference type="Proteomes" id="UP000595437">
    <property type="component" value="Chromosome 10"/>
</dbReference>
<accession>A0A7T8H1M2</accession>
<dbReference type="OrthoDB" id="4843387at2759"/>
<evidence type="ECO:0000313" key="2">
    <source>
        <dbReference type="Proteomes" id="UP000595437"/>
    </source>
</evidence>
<dbReference type="GO" id="GO:0003676">
    <property type="term" value="F:nucleic acid binding"/>
    <property type="evidence" value="ECO:0007669"/>
    <property type="project" value="InterPro"/>
</dbReference>
<protein>
    <recommendedName>
        <fullName evidence="3">Tc1-like transposase DDE domain-containing protein</fullName>
    </recommendedName>
</protein>
<dbReference type="Gene3D" id="3.30.420.10">
    <property type="entry name" value="Ribonuclease H-like superfamily/Ribonuclease H"/>
    <property type="match status" value="1"/>
</dbReference>
<organism evidence="1 2">
    <name type="scientific">Caligus rogercresseyi</name>
    <name type="common">Sea louse</name>
    <dbReference type="NCBI Taxonomy" id="217165"/>
    <lineage>
        <taxon>Eukaryota</taxon>
        <taxon>Metazoa</taxon>
        <taxon>Ecdysozoa</taxon>
        <taxon>Arthropoda</taxon>
        <taxon>Crustacea</taxon>
        <taxon>Multicrustacea</taxon>
        <taxon>Hexanauplia</taxon>
        <taxon>Copepoda</taxon>
        <taxon>Siphonostomatoida</taxon>
        <taxon>Caligidae</taxon>
        <taxon>Caligus</taxon>
    </lineage>
</organism>
<dbReference type="InterPro" id="IPR036397">
    <property type="entry name" value="RNaseH_sf"/>
</dbReference>
<proteinExistence type="predicted"/>
<evidence type="ECO:0000313" key="1">
    <source>
        <dbReference type="EMBL" id="QQP41491.1"/>
    </source>
</evidence>